<sequence length="283" mass="32141">MQRRTADNIPSFANETMPMCLLCQKFFSNDAMKPSKMKDHLERVHPDKKNKDIENQPNLKAFFKAPGISYTIGEEIIIPAIKEVIETVMKKDSEPVLKCIPISEKTVRRRIGEMASDVEKTLVSELQNCKFSIQLAESAFGCSNILMAYVRYYSQSLKCIVDEFLFANYLKGDAKGETIFRCLEDYLKEHNVPLRNITAVATSGARAVTEDLSPYSRKWFLMYALFIVHHLVAMNLSGELHAALKVCIKAVNKIKGQPMNSRLFAMLCEQNDDLLLLLLTKTC</sequence>
<dbReference type="Proteomes" id="UP000055024">
    <property type="component" value="Unassembled WGS sequence"/>
</dbReference>
<gene>
    <name evidence="1" type="primary">ZBED5</name>
    <name evidence="1" type="ORF">T11_16317</name>
</gene>
<comment type="caution">
    <text evidence="1">The sequence shown here is derived from an EMBL/GenBank/DDBJ whole genome shotgun (WGS) entry which is preliminary data.</text>
</comment>
<keyword evidence="2" id="KW-1185">Reference proteome</keyword>
<dbReference type="AlphaFoldDB" id="A0A0V1GQU1"/>
<dbReference type="STRING" id="268475.A0A0V1GQU1"/>
<evidence type="ECO:0000313" key="1">
    <source>
        <dbReference type="EMBL" id="KRZ00565.1"/>
    </source>
</evidence>
<evidence type="ECO:0000313" key="2">
    <source>
        <dbReference type="Proteomes" id="UP000055024"/>
    </source>
</evidence>
<organism evidence="1 2">
    <name type="scientific">Trichinella zimbabwensis</name>
    <dbReference type="NCBI Taxonomy" id="268475"/>
    <lineage>
        <taxon>Eukaryota</taxon>
        <taxon>Metazoa</taxon>
        <taxon>Ecdysozoa</taxon>
        <taxon>Nematoda</taxon>
        <taxon>Enoplea</taxon>
        <taxon>Dorylaimia</taxon>
        <taxon>Trichinellida</taxon>
        <taxon>Trichinellidae</taxon>
        <taxon>Trichinella</taxon>
    </lineage>
</organism>
<dbReference type="OrthoDB" id="6427599at2759"/>
<name>A0A0V1GQU1_9BILA</name>
<dbReference type="EMBL" id="JYDP01000448">
    <property type="protein sequence ID" value="KRZ00565.1"/>
    <property type="molecule type" value="Genomic_DNA"/>
</dbReference>
<reference evidence="1 2" key="1">
    <citation type="submission" date="2015-01" db="EMBL/GenBank/DDBJ databases">
        <title>Evolution of Trichinella species and genotypes.</title>
        <authorList>
            <person name="Korhonen P.K."/>
            <person name="Edoardo P."/>
            <person name="Giuseppe L.R."/>
            <person name="Gasser R.B."/>
        </authorList>
    </citation>
    <scope>NUCLEOTIDE SEQUENCE [LARGE SCALE GENOMIC DNA]</scope>
    <source>
        <strain evidence="1">ISS1029</strain>
    </source>
</reference>
<dbReference type="PANTHER" id="PTHR45913:SF22">
    <property type="entry name" value="SCAN BOX DOMAIN-CONTAINING PROTEIN"/>
    <property type="match status" value="1"/>
</dbReference>
<proteinExistence type="predicted"/>
<dbReference type="PANTHER" id="PTHR45913">
    <property type="entry name" value="EPM2A-INTERACTING PROTEIN 1"/>
    <property type="match status" value="1"/>
</dbReference>
<protein>
    <submittedName>
        <fullName evidence="1">Zinc finger BED domain-containing protein 5</fullName>
    </submittedName>
</protein>
<accession>A0A0V1GQU1</accession>